<feature type="chain" id="PRO_5034705879" evidence="2">
    <location>
        <begin position="22"/>
        <end position="752"/>
    </location>
</feature>
<organism evidence="5 6">
    <name type="scientific">Lepidopterella palustris CBS 459.81</name>
    <dbReference type="NCBI Taxonomy" id="1314670"/>
    <lineage>
        <taxon>Eukaryota</taxon>
        <taxon>Fungi</taxon>
        <taxon>Dikarya</taxon>
        <taxon>Ascomycota</taxon>
        <taxon>Pezizomycotina</taxon>
        <taxon>Dothideomycetes</taxon>
        <taxon>Pleosporomycetidae</taxon>
        <taxon>Mytilinidiales</taxon>
        <taxon>Argynnaceae</taxon>
        <taxon>Lepidopterella</taxon>
    </lineage>
</organism>
<dbReference type="PANTHER" id="PTHR37049">
    <property type="entry name" value="PEPTIDASE S41 FAMILY PROTEIN"/>
    <property type="match status" value="1"/>
</dbReference>
<accession>A0A8E2JBD2</accession>
<feature type="signal peptide" evidence="2">
    <location>
        <begin position="1"/>
        <end position="21"/>
    </location>
</feature>
<dbReference type="InterPro" id="IPR005151">
    <property type="entry name" value="Tail-specific_protease"/>
</dbReference>
<dbReference type="SUPFAM" id="SSF52096">
    <property type="entry name" value="ClpP/crotonase"/>
    <property type="match status" value="1"/>
</dbReference>
<dbReference type="OrthoDB" id="27214at2759"/>
<proteinExistence type="predicted"/>
<evidence type="ECO:0000256" key="2">
    <source>
        <dbReference type="SAM" id="SignalP"/>
    </source>
</evidence>
<dbReference type="Pfam" id="PF23658">
    <property type="entry name" value="PDZ_CPAF_rel"/>
    <property type="match status" value="1"/>
</dbReference>
<reference evidence="5 6" key="1">
    <citation type="journal article" date="2016" name="Nat. Commun.">
        <title>Ectomycorrhizal ecology is imprinted in the genome of the dominant symbiotic fungus Cenococcum geophilum.</title>
        <authorList>
            <consortium name="DOE Joint Genome Institute"/>
            <person name="Peter M."/>
            <person name="Kohler A."/>
            <person name="Ohm R.A."/>
            <person name="Kuo A."/>
            <person name="Krutzmann J."/>
            <person name="Morin E."/>
            <person name="Arend M."/>
            <person name="Barry K.W."/>
            <person name="Binder M."/>
            <person name="Choi C."/>
            <person name="Clum A."/>
            <person name="Copeland A."/>
            <person name="Grisel N."/>
            <person name="Haridas S."/>
            <person name="Kipfer T."/>
            <person name="LaButti K."/>
            <person name="Lindquist E."/>
            <person name="Lipzen A."/>
            <person name="Maire R."/>
            <person name="Meier B."/>
            <person name="Mihaltcheva S."/>
            <person name="Molinier V."/>
            <person name="Murat C."/>
            <person name="Poggeler S."/>
            <person name="Quandt C.A."/>
            <person name="Sperisen C."/>
            <person name="Tritt A."/>
            <person name="Tisserant E."/>
            <person name="Crous P.W."/>
            <person name="Henrissat B."/>
            <person name="Nehls U."/>
            <person name="Egli S."/>
            <person name="Spatafora J.W."/>
            <person name="Grigoriev I.V."/>
            <person name="Martin F.M."/>
        </authorList>
    </citation>
    <scope>NUCLEOTIDE SEQUENCE [LARGE SCALE GENOMIC DNA]</scope>
    <source>
        <strain evidence="5 6">CBS 459.81</strain>
    </source>
</reference>
<evidence type="ECO:0000259" key="4">
    <source>
        <dbReference type="Pfam" id="PF23658"/>
    </source>
</evidence>
<protein>
    <submittedName>
        <fullName evidence="5">Peptidase S41 family protein</fullName>
    </submittedName>
</protein>
<dbReference type="InterPro" id="IPR052766">
    <property type="entry name" value="S41A_metabolite_peptidase"/>
</dbReference>
<gene>
    <name evidence="5" type="ORF">K432DRAFT_397010</name>
</gene>
<feature type="domain" description="Tail specific protease" evidence="3">
    <location>
        <begin position="378"/>
        <end position="573"/>
    </location>
</feature>
<dbReference type="InterPro" id="IPR056186">
    <property type="entry name" value="PDZ_CPAF-rel"/>
</dbReference>
<dbReference type="Pfam" id="PF03572">
    <property type="entry name" value="Peptidase_S41"/>
    <property type="match status" value="1"/>
</dbReference>
<dbReference type="PANTHER" id="PTHR37049:SF4">
    <property type="entry name" value="RHODANESE DOMAIN-CONTAINING PROTEIN"/>
    <property type="match status" value="1"/>
</dbReference>
<dbReference type="InterPro" id="IPR029045">
    <property type="entry name" value="ClpP/crotonase-like_dom_sf"/>
</dbReference>
<sequence>MRFLSLLATSSLLSLISLASAQAAASSIIQFTLATNAPTQTGDIQPSVTETVSGPVGTASACAQIAGLVGKSRLQYPSVEAEVDWGGVLYFPIDTDAASITIESLRRMLQYQSTLTYLKNPPSGYANSPVDLVQGLEDIGNKVTGGQYNDEYTFESDISALLGKAHDGHLAFDGMAFNGVFRWRRSRQIALISGSQDGGIPKIWAVQDFNTTGVTYTPSEVTQIQGQDAVTFLEAEAELSTYHDPDTRWNSMFYMQSAESYGYFTNPRYYPGPTLNVTFANGTTFTYTNAAVVLDPSSWSQISDGETFYETYITPSTSNSKLKKRDPNRLPTQLKHPRDPSLARRDVPIAYPKPFIQHSSSTVPLAGYFLSHPNVTNLGVLMMQTFNTESVDDAEEFQLVVQNFLAEAVSRGTKKLIIDVRTNGGGKIFLGYDTFKQFFPSTEPQLQSRYRAHDATNVLGKEISTLQFNSRTGEVYTSPFNYHSYLTAAQKPFGGWTDLYGPTTFNADNFTNLLRYNLTDPLTTSSQQYSIGITITGYNDRANFTKSPFAAEDIIILSDGICASTCSLFTEMMVQEANVRTLAIGGRPRFGPMQSVGGTKGSLVLQAQYLTSLSAYVLEEFATTRQQVTAWEALLLPDFGINVNDATVNFQDNIRKGLESAGSPTQFINDTAACRVWYTNEMYLNVSQVWSEVADVVWGNGGKLDEGRCVPGSGTQEQAVASSVSAGATATATGVVKPTKSSGAVAGMGRGS</sequence>
<dbReference type="GO" id="GO:0008236">
    <property type="term" value="F:serine-type peptidase activity"/>
    <property type="evidence" value="ECO:0007669"/>
    <property type="project" value="InterPro"/>
</dbReference>
<evidence type="ECO:0000259" key="3">
    <source>
        <dbReference type="Pfam" id="PF03572"/>
    </source>
</evidence>
<dbReference type="AlphaFoldDB" id="A0A8E2JBD2"/>
<dbReference type="Proteomes" id="UP000250266">
    <property type="component" value="Unassembled WGS sequence"/>
</dbReference>
<feature type="non-terminal residue" evidence="5">
    <location>
        <position position="752"/>
    </location>
</feature>
<feature type="domain" description="CPAF-like PDZ" evidence="4">
    <location>
        <begin position="186"/>
        <end position="296"/>
    </location>
</feature>
<evidence type="ECO:0000256" key="1">
    <source>
        <dbReference type="SAM" id="MobiDB-lite"/>
    </source>
</evidence>
<keyword evidence="6" id="KW-1185">Reference proteome</keyword>
<evidence type="ECO:0000313" key="5">
    <source>
        <dbReference type="EMBL" id="OCK75754.1"/>
    </source>
</evidence>
<feature type="region of interest" description="Disordered" evidence="1">
    <location>
        <begin position="317"/>
        <end position="340"/>
    </location>
</feature>
<dbReference type="Gene3D" id="3.90.226.10">
    <property type="entry name" value="2-enoyl-CoA Hydratase, Chain A, domain 1"/>
    <property type="match status" value="1"/>
</dbReference>
<name>A0A8E2JBD2_9PEZI</name>
<keyword evidence="2" id="KW-0732">Signal</keyword>
<dbReference type="GO" id="GO:0006508">
    <property type="term" value="P:proteolysis"/>
    <property type="evidence" value="ECO:0007669"/>
    <property type="project" value="InterPro"/>
</dbReference>
<dbReference type="EMBL" id="KV745278">
    <property type="protein sequence ID" value="OCK75754.1"/>
    <property type="molecule type" value="Genomic_DNA"/>
</dbReference>
<evidence type="ECO:0000313" key="6">
    <source>
        <dbReference type="Proteomes" id="UP000250266"/>
    </source>
</evidence>